<dbReference type="Proteomes" id="UP000241462">
    <property type="component" value="Unassembled WGS sequence"/>
</dbReference>
<feature type="compositionally biased region" description="Low complexity" evidence="1">
    <location>
        <begin position="231"/>
        <end position="247"/>
    </location>
</feature>
<evidence type="ECO:0000256" key="1">
    <source>
        <dbReference type="SAM" id="MobiDB-lite"/>
    </source>
</evidence>
<evidence type="ECO:0000313" key="3">
    <source>
        <dbReference type="Proteomes" id="UP000241462"/>
    </source>
</evidence>
<feature type="compositionally biased region" description="Polar residues" evidence="1">
    <location>
        <begin position="248"/>
        <end position="257"/>
    </location>
</feature>
<proteinExistence type="predicted"/>
<feature type="region of interest" description="Disordered" evidence="1">
    <location>
        <begin position="225"/>
        <end position="260"/>
    </location>
</feature>
<evidence type="ECO:0000313" key="2">
    <source>
        <dbReference type="EMBL" id="PSR97793.1"/>
    </source>
</evidence>
<organism evidence="2 3">
    <name type="scientific">Coniella lustricola</name>
    <dbReference type="NCBI Taxonomy" id="2025994"/>
    <lineage>
        <taxon>Eukaryota</taxon>
        <taxon>Fungi</taxon>
        <taxon>Dikarya</taxon>
        <taxon>Ascomycota</taxon>
        <taxon>Pezizomycotina</taxon>
        <taxon>Sordariomycetes</taxon>
        <taxon>Sordariomycetidae</taxon>
        <taxon>Diaporthales</taxon>
        <taxon>Schizoparmaceae</taxon>
        <taxon>Coniella</taxon>
    </lineage>
</organism>
<gene>
    <name evidence="2" type="ORF">BD289DRAFT_74692</name>
</gene>
<dbReference type="AlphaFoldDB" id="A0A2T3AHM5"/>
<reference evidence="2 3" key="1">
    <citation type="journal article" date="2018" name="Mycol. Prog.">
        <title>Coniella lustricola, a new species from submerged detritus.</title>
        <authorList>
            <person name="Raudabaugh D.B."/>
            <person name="Iturriaga T."/>
            <person name="Carver A."/>
            <person name="Mondo S."/>
            <person name="Pangilinan J."/>
            <person name="Lipzen A."/>
            <person name="He G."/>
            <person name="Amirebrahimi M."/>
            <person name="Grigoriev I.V."/>
            <person name="Miller A.N."/>
        </authorList>
    </citation>
    <scope>NUCLEOTIDE SEQUENCE [LARGE SCALE GENOMIC DNA]</scope>
    <source>
        <strain evidence="2 3">B22-T-1</strain>
    </source>
</reference>
<sequence length="326" mass="35811">MLEFLYTKEIQNEKNLTLADCVTLLRLADFFLASDLLTYAENLMWNKLTPYIRKASTVHCFPSSVTNTMNRNPYTQINHPSVELATDSTFVNQFIQAVSLAYANSKANTAVTGADALSSAMRTVKNLDPADVMAADHTTRDPSSCPAAQVILADFTFAICGALMGTEILRRLNEEFPLFGSDVLGVMCCGMKSPFWLTKQLDTTNRPQQQGGLWAPAGVFNHHSSKGPLNSASTPAAATTTGPGASSQRASGPGQFSSHDDQQHQLCLSEFGVSSRKCDSCKRNWRYDWAPQLYDVLSLELRPTRAVCFACVTVQGHLPGWQPWKK</sequence>
<dbReference type="InParanoid" id="A0A2T3AHM5"/>
<name>A0A2T3AHM5_9PEZI</name>
<dbReference type="EMBL" id="KZ678388">
    <property type="protein sequence ID" value="PSR97793.1"/>
    <property type="molecule type" value="Genomic_DNA"/>
</dbReference>
<accession>A0A2T3AHM5</accession>
<protein>
    <submittedName>
        <fullName evidence="2">Uncharacterized protein</fullName>
    </submittedName>
</protein>
<keyword evidence="3" id="KW-1185">Reference proteome</keyword>